<dbReference type="EMBL" id="AEHQ01000091">
    <property type="protein sequence ID" value="EFO69952.1"/>
    <property type="molecule type" value="Genomic_DNA"/>
</dbReference>
<comment type="caution">
    <text evidence="1">The sequence shown here is derived from an EMBL/GenBank/DDBJ whole genome shotgun (WGS) entry which is preliminary data.</text>
</comment>
<gene>
    <name evidence="1" type="ORF">HMPREF9211_0753</name>
</gene>
<organism evidence="1 2">
    <name type="scientific">Lactobacillus iners LactinV 01V1-a</name>
    <dbReference type="NCBI Taxonomy" id="879297"/>
    <lineage>
        <taxon>Bacteria</taxon>
        <taxon>Bacillati</taxon>
        <taxon>Bacillota</taxon>
        <taxon>Bacilli</taxon>
        <taxon>Lactobacillales</taxon>
        <taxon>Lactobacillaceae</taxon>
        <taxon>Lactobacillus</taxon>
    </lineage>
</organism>
<proteinExistence type="predicted"/>
<reference evidence="1 2" key="1">
    <citation type="submission" date="2010-09" db="EMBL/GenBank/DDBJ databases">
        <authorList>
            <person name="Durkin A.S."/>
            <person name="Madupu R."/>
            <person name="Torralba M."/>
            <person name="Gillis M."/>
            <person name="Methe B."/>
            <person name="Sutton G."/>
            <person name="Nelson K.E."/>
        </authorList>
    </citation>
    <scope>NUCLEOTIDE SEQUENCE [LARGE SCALE GENOMIC DNA]</scope>
    <source>
        <strain evidence="1 2">LactinV 01V1-a</strain>
    </source>
</reference>
<dbReference type="AlphaFoldDB" id="E1NV99"/>
<evidence type="ECO:0000313" key="1">
    <source>
        <dbReference type="EMBL" id="EFO69952.1"/>
    </source>
</evidence>
<protein>
    <submittedName>
        <fullName evidence="1">Uncharacterized protein</fullName>
    </submittedName>
</protein>
<dbReference type="Proteomes" id="UP000003648">
    <property type="component" value="Unassembled WGS sequence"/>
</dbReference>
<sequence length="40" mass="4506">MKAETDRLGIKLAKTEGVQYIKLTRDGLGALKFVEEQIKN</sequence>
<name>E1NV99_9LACO</name>
<accession>E1NV99</accession>
<evidence type="ECO:0000313" key="2">
    <source>
        <dbReference type="Proteomes" id="UP000003648"/>
    </source>
</evidence>